<accession>A0A2P2N1B9</accession>
<organism evidence="1">
    <name type="scientific">Rhizophora mucronata</name>
    <name type="common">Asiatic mangrove</name>
    <dbReference type="NCBI Taxonomy" id="61149"/>
    <lineage>
        <taxon>Eukaryota</taxon>
        <taxon>Viridiplantae</taxon>
        <taxon>Streptophyta</taxon>
        <taxon>Embryophyta</taxon>
        <taxon>Tracheophyta</taxon>
        <taxon>Spermatophyta</taxon>
        <taxon>Magnoliopsida</taxon>
        <taxon>eudicotyledons</taxon>
        <taxon>Gunneridae</taxon>
        <taxon>Pentapetalae</taxon>
        <taxon>rosids</taxon>
        <taxon>fabids</taxon>
        <taxon>Malpighiales</taxon>
        <taxon>Rhizophoraceae</taxon>
        <taxon>Rhizophora</taxon>
    </lineage>
</organism>
<reference evidence="1" key="1">
    <citation type="submission" date="2018-02" db="EMBL/GenBank/DDBJ databases">
        <title>Rhizophora mucronata_Transcriptome.</title>
        <authorList>
            <person name="Meera S.P."/>
            <person name="Sreeshan A."/>
            <person name="Augustine A."/>
        </authorList>
    </citation>
    <scope>NUCLEOTIDE SEQUENCE</scope>
    <source>
        <tissue evidence="1">Leaf</tissue>
    </source>
</reference>
<dbReference type="AlphaFoldDB" id="A0A2P2N1B9"/>
<name>A0A2P2N1B9_RHIMU</name>
<sequence length="45" mass="5383">MRKKHPITKMNKVSQQRFFSFKLPEANAMPELKVVVIIMMIRCVY</sequence>
<proteinExistence type="predicted"/>
<dbReference type="EMBL" id="GGEC01055776">
    <property type="protein sequence ID" value="MBX36260.1"/>
    <property type="molecule type" value="Transcribed_RNA"/>
</dbReference>
<evidence type="ECO:0000313" key="1">
    <source>
        <dbReference type="EMBL" id="MBX36260.1"/>
    </source>
</evidence>
<protein>
    <submittedName>
        <fullName evidence="1">Uncharacterized protein</fullName>
    </submittedName>
</protein>